<accession>A0A1H1VIX0</accession>
<dbReference type="InterPro" id="IPR050194">
    <property type="entry name" value="Glycosyltransferase_grp1"/>
</dbReference>
<name>A0A1H1VIX0_9FLAO</name>
<evidence type="ECO:0000313" key="4">
    <source>
        <dbReference type="Proteomes" id="UP000198963"/>
    </source>
</evidence>
<reference evidence="3 4" key="1">
    <citation type="submission" date="2016-10" db="EMBL/GenBank/DDBJ databases">
        <authorList>
            <person name="Varghese N."/>
            <person name="Submissions S."/>
        </authorList>
    </citation>
    <scope>NUCLEOTIDE SEQUENCE [LARGE SCALE GENOMIC DNA]</scope>
    <source>
        <strain evidence="3 4">RHA_55</strain>
    </source>
</reference>
<dbReference type="Proteomes" id="UP000198963">
    <property type="component" value="Chromosome I"/>
</dbReference>
<gene>
    <name evidence="3" type="ORF">SAMN04489797_2569</name>
</gene>
<dbReference type="PANTHER" id="PTHR45947:SF3">
    <property type="entry name" value="SULFOQUINOVOSYL TRANSFERASE SQD2"/>
    <property type="match status" value="1"/>
</dbReference>
<feature type="domain" description="Glycosyl transferase family 1" evidence="1">
    <location>
        <begin position="186"/>
        <end position="345"/>
    </location>
</feature>
<dbReference type="InterPro" id="IPR001296">
    <property type="entry name" value="Glyco_trans_1"/>
</dbReference>
<protein>
    <submittedName>
        <fullName evidence="3">Phosphatidylinositol alpha-1,6-mannosyltransferase</fullName>
    </submittedName>
</protein>
<organism evidence="3 4">
    <name type="scientific">Winogradskyella sediminis</name>
    <dbReference type="NCBI Taxonomy" id="1382466"/>
    <lineage>
        <taxon>Bacteria</taxon>
        <taxon>Pseudomonadati</taxon>
        <taxon>Bacteroidota</taxon>
        <taxon>Flavobacteriia</taxon>
        <taxon>Flavobacteriales</taxon>
        <taxon>Flavobacteriaceae</taxon>
        <taxon>Winogradskyella</taxon>
    </lineage>
</organism>
<feature type="domain" description="Glycosyltransferase subfamily 4-like N-terminal" evidence="2">
    <location>
        <begin position="16"/>
        <end position="172"/>
    </location>
</feature>
<proteinExistence type="predicted"/>
<keyword evidence="3" id="KW-0808">Transferase</keyword>
<dbReference type="Pfam" id="PF13439">
    <property type="entry name" value="Glyco_transf_4"/>
    <property type="match status" value="1"/>
</dbReference>
<dbReference type="PANTHER" id="PTHR45947">
    <property type="entry name" value="SULFOQUINOVOSYL TRANSFERASE SQD2"/>
    <property type="match status" value="1"/>
</dbReference>
<dbReference type="AlphaFoldDB" id="A0A1H1VIX0"/>
<dbReference type="CDD" id="cd03801">
    <property type="entry name" value="GT4_PimA-like"/>
    <property type="match status" value="1"/>
</dbReference>
<dbReference type="STRING" id="1249933.SAMN04489797_2569"/>
<dbReference type="GO" id="GO:0016758">
    <property type="term" value="F:hexosyltransferase activity"/>
    <property type="evidence" value="ECO:0007669"/>
    <property type="project" value="TreeGrafter"/>
</dbReference>
<evidence type="ECO:0000259" key="1">
    <source>
        <dbReference type="Pfam" id="PF00534"/>
    </source>
</evidence>
<keyword evidence="3" id="KW-0328">Glycosyltransferase</keyword>
<dbReference type="SUPFAM" id="SSF53756">
    <property type="entry name" value="UDP-Glycosyltransferase/glycogen phosphorylase"/>
    <property type="match status" value="1"/>
</dbReference>
<dbReference type="InterPro" id="IPR028098">
    <property type="entry name" value="Glyco_trans_4-like_N"/>
</dbReference>
<evidence type="ECO:0000259" key="2">
    <source>
        <dbReference type="Pfam" id="PF13439"/>
    </source>
</evidence>
<dbReference type="RefSeq" id="WP_092447067.1">
    <property type="nucleotide sequence ID" value="NZ_LT629774.1"/>
</dbReference>
<keyword evidence="4" id="KW-1185">Reference proteome</keyword>
<dbReference type="Pfam" id="PF00534">
    <property type="entry name" value="Glycos_transf_1"/>
    <property type="match status" value="1"/>
</dbReference>
<dbReference type="Gene3D" id="3.40.50.2000">
    <property type="entry name" value="Glycogen Phosphorylase B"/>
    <property type="match status" value="2"/>
</dbReference>
<evidence type="ECO:0000313" key="3">
    <source>
        <dbReference type="EMBL" id="SDS84722.1"/>
    </source>
</evidence>
<dbReference type="EMBL" id="LT629774">
    <property type="protein sequence ID" value="SDS84722.1"/>
    <property type="molecule type" value="Genomic_DNA"/>
</dbReference>
<sequence length="372" mass="40710">MTKKILIVASEFPPQPGGIGDHAYNMALHLSKKGYDVTVIADQRSLDGKEEADFDASLPFKMLRVTISTPRFKMYNRRLKFLRKAITSADLVIASGKFSLWSVALLSRGASCTSLAVIHGSEVNFSNSLLKYSINKSLQQFDKIIAVSQFTKSLIPTSIQKKTVVIPNGFNSNKWNIETTMGKALKGTPKLITVGHVSERKGQHEVIKLLPKLVKRYPDIAYHCIGLPTEQKACVLLAEQLGVANHVVFHGRVNNAVLKSALEASDVFVMLSTVTTTGDVEGFGIALLEANALGIPTIGAKGCGIEDAIKEGESGFLVTLGDEVAIEAALNRLLSSKSKYSEMSKIWANQHEWDVIIKKYIIEIEHSIINSK</sequence>